<dbReference type="InterPro" id="IPR050313">
    <property type="entry name" value="Carb_Metab_HTH_regulators"/>
</dbReference>
<dbReference type="OrthoDB" id="9797223at2"/>
<dbReference type="RefSeq" id="WP_126822748.1">
    <property type="nucleotide sequence ID" value="NZ_JBHLWU010000001.1"/>
</dbReference>
<comment type="caution">
    <text evidence="5">The sequence shown here is derived from an EMBL/GenBank/DDBJ whole genome shotgun (WGS) entry which is preliminary data.</text>
</comment>
<dbReference type="Pfam" id="PF00455">
    <property type="entry name" value="DeoRC"/>
    <property type="match status" value="1"/>
</dbReference>
<reference evidence="5 6" key="1">
    <citation type="submission" date="2017-05" db="EMBL/GenBank/DDBJ databases">
        <title>Vagococcus spp. assemblies.</title>
        <authorList>
            <person name="Gulvik C.A."/>
        </authorList>
    </citation>
    <scope>NUCLEOTIDE SEQUENCE [LARGE SCALE GENOMIC DNA]</scope>
    <source>
        <strain evidence="5 6">DSM 24756</strain>
    </source>
</reference>
<dbReference type="PANTHER" id="PTHR30363:SF56">
    <property type="entry name" value="TRANSCRIPTIONAL REGULATOR, DEOR FAMILY"/>
    <property type="match status" value="1"/>
</dbReference>
<dbReference type="AlphaFoldDB" id="A0A430AJQ2"/>
<dbReference type="GO" id="GO:0003677">
    <property type="term" value="F:DNA binding"/>
    <property type="evidence" value="ECO:0007669"/>
    <property type="project" value="UniProtKB-KW"/>
</dbReference>
<keyword evidence="2" id="KW-0238">DNA-binding</keyword>
<dbReference type="SMART" id="SM00420">
    <property type="entry name" value="HTH_DEOR"/>
    <property type="match status" value="1"/>
</dbReference>
<evidence type="ECO:0000256" key="2">
    <source>
        <dbReference type="ARBA" id="ARBA00023125"/>
    </source>
</evidence>
<dbReference type="InterPro" id="IPR036388">
    <property type="entry name" value="WH-like_DNA-bd_sf"/>
</dbReference>
<dbReference type="Gene3D" id="3.40.50.1360">
    <property type="match status" value="1"/>
</dbReference>
<feature type="domain" description="HTH deoR-type" evidence="4">
    <location>
        <begin position="3"/>
        <end position="58"/>
    </location>
</feature>
<keyword evidence="6" id="KW-1185">Reference proteome</keyword>
<dbReference type="SUPFAM" id="SSF46785">
    <property type="entry name" value="Winged helix' DNA-binding domain"/>
    <property type="match status" value="1"/>
</dbReference>
<evidence type="ECO:0000259" key="4">
    <source>
        <dbReference type="PROSITE" id="PS51000"/>
    </source>
</evidence>
<evidence type="ECO:0000313" key="5">
    <source>
        <dbReference type="EMBL" id="RSU08288.1"/>
    </source>
</evidence>
<dbReference type="InterPro" id="IPR018356">
    <property type="entry name" value="Tscrpt_reg_HTH_DeoR_CS"/>
</dbReference>
<organism evidence="5 6">
    <name type="scientific">Vagococcus entomophilus</name>
    <dbReference type="NCBI Taxonomy" id="1160095"/>
    <lineage>
        <taxon>Bacteria</taxon>
        <taxon>Bacillati</taxon>
        <taxon>Bacillota</taxon>
        <taxon>Bacilli</taxon>
        <taxon>Lactobacillales</taxon>
        <taxon>Enterococcaceae</taxon>
        <taxon>Vagococcus</taxon>
    </lineage>
</organism>
<dbReference type="SMART" id="SM01134">
    <property type="entry name" value="DeoRC"/>
    <property type="match status" value="1"/>
</dbReference>
<dbReference type="PROSITE" id="PS51000">
    <property type="entry name" value="HTH_DEOR_2"/>
    <property type="match status" value="1"/>
</dbReference>
<evidence type="ECO:0000313" key="6">
    <source>
        <dbReference type="Proteomes" id="UP000288669"/>
    </source>
</evidence>
<dbReference type="InterPro" id="IPR037171">
    <property type="entry name" value="NagB/RpiA_transferase-like"/>
</dbReference>
<dbReference type="Gene3D" id="1.10.10.10">
    <property type="entry name" value="Winged helix-like DNA-binding domain superfamily/Winged helix DNA-binding domain"/>
    <property type="match status" value="1"/>
</dbReference>
<dbReference type="EMBL" id="NGJZ01000001">
    <property type="protein sequence ID" value="RSU08288.1"/>
    <property type="molecule type" value="Genomic_DNA"/>
</dbReference>
<keyword evidence="1" id="KW-0805">Transcription regulation</keyword>
<proteinExistence type="predicted"/>
<dbReference type="InterPro" id="IPR036390">
    <property type="entry name" value="WH_DNA-bd_sf"/>
</dbReference>
<gene>
    <name evidence="5" type="ORF">CBF30_03340</name>
</gene>
<dbReference type="GO" id="GO:0003700">
    <property type="term" value="F:DNA-binding transcription factor activity"/>
    <property type="evidence" value="ECO:0007669"/>
    <property type="project" value="InterPro"/>
</dbReference>
<accession>A0A430AJQ2</accession>
<dbReference type="Proteomes" id="UP000288669">
    <property type="component" value="Unassembled WGS sequence"/>
</dbReference>
<dbReference type="PRINTS" id="PR00037">
    <property type="entry name" value="HTHLACR"/>
</dbReference>
<dbReference type="InterPro" id="IPR001034">
    <property type="entry name" value="DeoR_HTH"/>
</dbReference>
<name>A0A430AJQ2_9ENTE</name>
<dbReference type="PANTHER" id="PTHR30363">
    <property type="entry name" value="HTH-TYPE TRANSCRIPTIONAL REGULATOR SRLR-RELATED"/>
    <property type="match status" value="1"/>
</dbReference>
<evidence type="ECO:0000256" key="3">
    <source>
        <dbReference type="ARBA" id="ARBA00023163"/>
    </source>
</evidence>
<dbReference type="SUPFAM" id="SSF100950">
    <property type="entry name" value="NagB/RpiA/CoA transferase-like"/>
    <property type="match status" value="1"/>
</dbReference>
<protein>
    <submittedName>
        <fullName evidence="5">DeoR family transcriptional regulator</fullName>
    </submittedName>
</protein>
<sequence>MLTDERKNFILRQLAEKEIIKSQELVSILNASESTIRRDLKELEEDGFLERIHGGAKKRNTLSYEQDMNEKSSKNISEKQKVAQYAASLIKKSEVIYLDAGTTTYEMIPYLEGKKISVVTNSIYHASALADLNIPTIVIGGSIKMSTKAILGSFSMKQLEQFRFNRAFLGVNGIHSVFGFTTPDPEEAAMKETAMCQSEVSYFLGDHTKFNTVSFTKIASIEKASILTDYCPMESLKLIKKRTKIKEVVK</sequence>
<evidence type="ECO:0000256" key="1">
    <source>
        <dbReference type="ARBA" id="ARBA00023015"/>
    </source>
</evidence>
<dbReference type="InterPro" id="IPR014036">
    <property type="entry name" value="DeoR-like_C"/>
</dbReference>
<keyword evidence="3" id="KW-0804">Transcription</keyword>
<dbReference type="PROSITE" id="PS00894">
    <property type="entry name" value="HTH_DEOR_1"/>
    <property type="match status" value="1"/>
</dbReference>
<dbReference type="Pfam" id="PF08220">
    <property type="entry name" value="HTH_DeoR"/>
    <property type="match status" value="1"/>
</dbReference>